<name>A0A7G9A4I9_9VIRU</name>
<feature type="coiled-coil region" evidence="1">
    <location>
        <begin position="159"/>
        <end position="186"/>
    </location>
</feature>
<keyword evidence="1" id="KW-0175">Coiled coil</keyword>
<dbReference type="InterPro" id="IPR001387">
    <property type="entry name" value="Cro/C1-type_HTH"/>
</dbReference>
<dbReference type="EMBL" id="MT840187">
    <property type="protein sequence ID" value="QNL31662.1"/>
    <property type="molecule type" value="Genomic_DNA"/>
</dbReference>
<protein>
    <submittedName>
        <fullName evidence="2">Uncharacterized protein</fullName>
    </submittedName>
</protein>
<evidence type="ECO:0000256" key="1">
    <source>
        <dbReference type="SAM" id="Coils"/>
    </source>
</evidence>
<organism evidence="2">
    <name type="scientific">Bacteriophage sp</name>
    <dbReference type="NCBI Taxonomy" id="38018"/>
    <lineage>
        <taxon>Viruses</taxon>
    </lineage>
</organism>
<accession>A0A7G9A4I9</accession>
<dbReference type="CDD" id="cd00093">
    <property type="entry name" value="HTH_XRE"/>
    <property type="match status" value="1"/>
</dbReference>
<proteinExistence type="predicted"/>
<sequence length="214" mass="24235">MIRVSYQKNTLLSMATPRFDSHGNPRKRVKASALTEKGISKMSDTIKAKRMGLGMTQAEFTEWILKEGKRLGLPNTEFSGGAVQNWELKNIASCPDLGNMRLLAAVFGLDTDSFVNYLNGDWPTIQDFLKDPINQKKDCVKNPNLIPELFQEADTQVKAKLVIKEVESLYSKLDELQEMIKEIDLEDVKTFLCSAPKDLQKEVYQYLQEKLIGA</sequence>
<reference evidence="2" key="1">
    <citation type="submission" date="2020-07" db="EMBL/GenBank/DDBJ databases">
        <title>Dissolved microcystin release linked to lysis of a Microcystis spp. bloom in Lake Erie (USA) attributed to a novel cyanophage.</title>
        <authorList>
            <person name="McKindles K.M."/>
            <person name="Manes M.A."/>
            <person name="DeMarco J.R."/>
            <person name="McClure A."/>
            <person name="McKay R.M."/>
            <person name="Davis T.W."/>
            <person name="Bullerjahn G.S."/>
        </authorList>
    </citation>
    <scope>NUCLEOTIDE SEQUENCE</scope>
</reference>
<evidence type="ECO:0000313" key="2">
    <source>
        <dbReference type="EMBL" id="QNL31662.1"/>
    </source>
</evidence>